<dbReference type="UniPathway" id="UPA00094"/>
<dbReference type="Gene3D" id="3.40.50.720">
    <property type="entry name" value="NAD(P)-binding Rossmann-like Domain"/>
    <property type="match status" value="1"/>
</dbReference>
<comment type="caution">
    <text evidence="2">Lacks conserved residue(s) required for the propagation of feature annotation.</text>
</comment>
<dbReference type="InterPro" id="IPR050091">
    <property type="entry name" value="PKS_NRPS_Biosynth_Enz"/>
</dbReference>
<dbReference type="GO" id="GO:0004312">
    <property type="term" value="F:fatty acid synthase activity"/>
    <property type="evidence" value="ECO:0007669"/>
    <property type="project" value="TreeGrafter"/>
</dbReference>
<name>A0A8J2QC67_9NEOP</name>
<reference evidence="5" key="1">
    <citation type="submission" date="2021-09" db="EMBL/GenBank/DDBJ databases">
        <authorList>
            <person name="Martin H S."/>
        </authorList>
    </citation>
    <scope>NUCLEOTIDE SEQUENCE</scope>
</reference>
<dbReference type="EMBL" id="CAKASE010000043">
    <property type="protein sequence ID" value="CAG9559287.1"/>
    <property type="molecule type" value="Genomic_DNA"/>
</dbReference>
<dbReference type="InterPro" id="IPR036291">
    <property type="entry name" value="NAD(P)-bd_dom_sf"/>
</dbReference>
<feature type="region of interest" description="N-terminal hotdog fold" evidence="2">
    <location>
        <begin position="870"/>
        <end position="995"/>
    </location>
</feature>
<dbReference type="InterPro" id="IPR029058">
    <property type="entry name" value="AB_hydrolase_fold"/>
</dbReference>
<dbReference type="InterPro" id="IPR011032">
    <property type="entry name" value="GroES-like_sf"/>
</dbReference>
<dbReference type="InterPro" id="IPR042104">
    <property type="entry name" value="PKS_dehydratase_sf"/>
</dbReference>
<feature type="domain" description="Ketosynthase family 3 (KS3)" evidence="3">
    <location>
        <begin position="21"/>
        <end position="431"/>
    </location>
</feature>
<dbReference type="SUPFAM" id="SSF53474">
    <property type="entry name" value="alpha/beta-Hydrolases"/>
    <property type="match status" value="1"/>
</dbReference>
<dbReference type="OrthoDB" id="329835at2759"/>
<feature type="region of interest" description="C-terminal hotdog fold" evidence="2">
    <location>
        <begin position="1005"/>
        <end position="1148"/>
    </location>
</feature>
<dbReference type="GO" id="GO:0006633">
    <property type="term" value="P:fatty acid biosynthetic process"/>
    <property type="evidence" value="ECO:0007669"/>
    <property type="project" value="UniProtKB-UniPathway"/>
</dbReference>
<dbReference type="SUPFAM" id="SSF50129">
    <property type="entry name" value="GroES-like"/>
    <property type="match status" value="1"/>
</dbReference>
<organism evidence="5 6">
    <name type="scientific">Danaus chrysippus</name>
    <name type="common">African queen</name>
    <dbReference type="NCBI Taxonomy" id="151541"/>
    <lineage>
        <taxon>Eukaryota</taxon>
        <taxon>Metazoa</taxon>
        <taxon>Ecdysozoa</taxon>
        <taxon>Arthropoda</taxon>
        <taxon>Hexapoda</taxon>
        <taxon>Insecta</taxon>
        <taxon>Pterygota</taxon>
        <taxon>Neoptera</taxon>
        <taxon>Endopterygota</taxon>
        <taxon>Lepidoptera</taxon>
        <taxon>Glossata</taxon>
        <taxon>Ditrysia</taxon>
        <taxon>Papilionoidea</taxon>
        <taxon>Nymphalidae</taxon>
        <taxon>Danainae</taxon>
        <taxon>Danaini</taxon>
        <taxon>Danaina</taxon>
        <taxon>Danaus</taxon>
        <taxon>Anosia</taxon>
    </lineage>
</organism>
<dbReference type="PROSITE" id="PS52019">
    <property type="entry name" value="PKS_MFAS_DH"/>
    <property type="match status" value="1"/>
</dbReference>
<dbReference type="InterPro" id="IPR016035">
    <property type="entry name" value="Acyl_Trfase/lysoPLipase"/>
</dbReference>
<dbReference type="InterPro" id="IPR016036">
    <property type="entry name" value="Malonyl_transacylase_ACP-bd"/>
</dbReference>
<dbReference type="InterPro" id="IPR020843">
    <property type="entry name" value="ER"/>
</dbReference>
<dbReference type="SUPFAM" id="SSF55048">
    <property type="entry name" value="Probable ACP-binding domain of malonyl-CoA ACP transacylase"/>
    <property type="match status" value="1"/>
</dbReference>
<dbReference type="SMART" id="SM00827">
    <property type="entry name" value="PKS_AT"/>
    <property type="match status" value="1"/>
</dbReference>
<dbReference type="PROSITE" id="PS52004">
    <property type="entry name" value="KS3_2"/>
    <property type="match status" value="1"/>
</dbReference>
<dbReference type="PANTHER" id="PTHR43775:SF23">
    <property type="entry name" value="FATTY ACID SYNTHASE 3"/>
    <property type="match status" value="1"/>
</dbReference>
<dbReference type="SMART" id="SM00829">
    <property type="entry name" value="PKS_ER"/>
    <property type="match status" value="1"/>
</dbReference>
<accession>A0A8J2QC67</accession>
<keyword evidence="6" id="KW-1185">Reference proteome</keyword>
<dbReference type="SMART" id="SM00825">
    <property type="entry name" value="PKS_KS"/>
    <property type="match status" value="1"/>
</dbReference>
<keyword evidence="1" id="KW-0511">Multifunctional enzyme</keyword>
<dbReference type="SUPFAM" id="SSF52151">
    <property type="entry name" value="FabD/lysophospholipase-like"/>
    <property type="match status" value="1"/>
</dbReference>
<dbReference type="GO" id="GO:0016491">
    <property type="term" value="F:oxidoreductase activity"/>
    <property type="evidence" value="ECO:0007669"/>
    <property type="project" value="InterPro"/>
</dbReference>
<dbReference type="Pfam" id="PF00698">
    <property type="entry name" value="Acyl_transf_1"/>
    <property type="match status" value="1"/>
</dbReference>
<protein>
    <submittedName>
        <fullName evidence="5">(African queen) hypothetical protein</fullName>
    </submittedName>
</protein>
<dbReference type="Proteomes" id="UP000789524">
    <property type="component" value="Unassembled WGS sequence"/>
</dbReference>
<dbReference type="Pfam" id="PF02801">
    <property type="entry name" value="Ketoacyl-synt_C"/>
    <property type="match status" value="1"/>
</dbReference>
<dbReference type="InterPro" id="IPR014043">
    <property type="entry name" value="Acyl_transferase_dom"/>
</dbReference>
<dbReference type="CDD" id="cd05195">
    <property type="entry name" value="enoyl_red"/>
    <property type="match status" value="1"/>
</dbReference>
<comment type="caution">
    <text evidence="5">The sequence shown here is derived from an EMBL/GenBank/DDBJ whole genome shotgun (WGS) entry which is preliminary data.</text>
</comment>
<evidence type="ECO:0000256" key="2">
    <source>
        <dbReference type="PROSITE-ProRule" id="PRU01363"/>
    </source>
</evidence>
<dbReference type="InterPro" id="IPR016039">
    <property type="entry name" value="Thiolase-like"/>
</dbReference>
<proteinExistence type="predicted"/>
<dbReference type="InterPro" id="IPR032821">
    <property type="entry name" value="PKS_assoc"/>
</dbReference>
<evidence type="ECO:0000313" key="6">
    <source>
        <dbReference type="Proteomes" id="UP000789524"/>
    </source>
</evidence>
<sequence>MAPKPNEFSSFKDGLNDGKSGERVVISGMSGLYPDSHNVKDLSDILYNKINPVSDENSRWVYDHPEVAQFTGKLPGLKLFDAQFFKVHFRLGSNMDPMGRKILEQAYQAIYDAGISPEQLSGKKVGVYVGSCFSETEKACFYVASSRTGFGIAGCSKTMFANRISYWLNAKGPSMSVDDACCSSTVALELAYQAINRGECEAAIVGGSNLCLHPQSSVHYGRIMKLSMDGKTRSFDANASGCAKSEAVNVLFLQKAKNALRVYAELVHIKCEYTSILEGESGPKYGFYRDPLNMANFIEQFYKEAKVSPLEVEYVEAFGSAVPEVDKTELEAIDNIYCKGRKEPLLVGSVMSNIGYGEAASGISAVTKVLLAYQNGKIAANLDCDSPRNDIEPLREGRIRIVTDHQSFGRNYTAVNGLSITGVNTHILLSGHYKPKDLSRYKSAIPRLVTISGRQESSVEKVLKDLKSRPIDPEELALLYNIHQTRITGHLGRGYAILDTDENNQTVCLTEKSNYFDDVKRPLWFVYSGMGSQWAGMGTQLMRIPIFAAAIERCHRVLEPKGIDIVHIITSPDKTIFDNILHSFVGIAAVQIGLTDILRELGIVPDKIIGHSVGELGCAYADGCFTAEEMILSAYSRGLVSVQTPFIRGSMAAVGIGYQQVVKMCPPEIEVACHNGPDSSTISGPAEIMKEFVAELTKKNIFAKEVPCSNIAYHSRYIAEAGPGLLKYLKEVIPNPKLRSERWLSTSVPQDRWEEPMAKYSSAEYHTNNLLNSVLFEETSKLIPKNAVLIEIAPHGLLQAILKRSLDENCRHIPLTRRGHPDNARFLLDAIGKLYMEGYNPKVEALYPKVEFPVSTGTPMLSHLVDWAHHERWNVPLYAAAHRKTSASCKFVLSIHDDAYAYLKGNVVRGVNVYPFSAVLVAVWDTLAMIMNVPKRQLSVQFNNIYFNTQPILHDQRQLRLNVSIQRGTGRFEVFDENIEVATGSITGNLNNFFNRTEDITSEEKTLLDSNDLYKELKTRGYGYSDDFRSIYSSNLSLNSAQMIWKENWVTLIDSLIQINILKRSHDYISCPNFIRSIAIDVEKHAKTETIEADGVTLMKASISDKQDWTRCGGISVEDIQFIDIPKNEKEVDVKALKFIPHITNNKIDDDTALTCFLQLAAENMNKEVLQIVQISDNANDYYLLEKLKHLATNSIAGIKTQFSYVTREKLFEDPNNVLSNADLLLINNLSNDDKICQIFYRHLRRDTFVISKENRLEDMSNQRPSALYRSVCSHGIGDVSWELVHWRPSETNAGTSALTILSESDLPSLVSSLTTLPQKQRLVILTSYPAVSGLKTLVKEWRQKNRSINLIMINHKIAGDQSIDQISFTNLAVNILDHGIWGGEYFLPLEENTTKGRAMSLDIARLSDLDSLHWAEAPELDGQGIIVKVHYAGVNDVDLKTKMGAVETVKSKKFIDFDFSGKIESGISVMGIAQGESITTRVKARPEALWPIPSHWSLEDAATVPLAYLMAFYCLTVKSSLKSGCTILVHSGTGAMGQAIISIALAFGCEVFTTVNDIRKKKFLLKLFPALKADNIGSSQDISFSDMILKATNGQGVNIVISCVKGDLKNASLKCCHSSGTVIDTSVLPDHEDYNFGMKFLMKGLSYITLDPSNLFNPENLNELKRIQLMMSEGIARGYVRPLSRVTYSPQEASRAYRLVAGNRHRGRVLLNLQQDIPYLQTKINCSMDRYSLVLSDDEVLGMQLAQKLVLRGARKIMLHFISESNYVLLKIRSLERQDVQVKVSYGDLDRRVITKLIEENKFDSEIEGIYYIASSEMDGRKIFNNMQILNSVHQNMCSQLKYFVVLSKDLDDEIMTVPLPSEKLLITRLTVPETHDAGSLISPIDTVNAIEMALCSKKRFLKSYIPSKIERSSLLEDIAHVAGIKLSENIDGQLTMRDLGMDFSKTEAIRNYLRYNLFSTLDNEHILSLSVDMIRNWEARSKEKTLKETKGLSTFFSYVDHDELLAVTEMVFLPTLTTSSSIREDEFDVKQTYLCVLPGVESHHEKFRVMCERFKIPTLVLQPSCRAQESIQDMAQRLAKELISKTKLTKRFYLLGYESGVLVALEMAAILEEQGLLGTVFCIGGTPDEIQARFTKELSLYNTEEALQSEVIRHMFSLMNSDNIEELEVELRNKLTWDEKLTASLQKLLGRIPHSIQYAKEVTEAAYTRLNQVRSYVPNLKKLKSKIVFMRPRASLNNGKGKEYSQNPVVEYVLEAPLAYAVQDLRCAAYVNRHLDEDILAAFEKRNLLETYILNADQFMTAALNDDDC</sequence>
<evidence type="ECO:0000259" key="3">
    <source>
        <dbReference type="PROSITE" id="PS52004"/>
    </source>
</evidence>
<gene>
    <name evidence="5" type="ORF">DCHRY22_LOCUS1171</name>
</gene>
<dbReference type="Pfam" id="PF16197">
    <property type="entry name" value="KAsynt_C_assoc"/>
    <property type="match status" value="1"/>
</dbReference>
<dbReference type="Gene3D" id="3.90.180.10">
    <property type="entry name" value="Medium-chain alcohol dehydrogenases, catalytic domain"/>
    <property type="match status" value="1"/>
</dbReference>
<dbReference type="CDD" id="cd00833">
    <property type="entry name" value="PKS"/>
    <property type="match status" value="1"/>
</dbReference>
<dbReference type="InterPro" id="IPR020841">
    <property type="entry name" value="PKS_Beta-ketoAc_synthase_dom"/>
</dbReference>
<dbReference type="Gene3D" id="3.40.366.10">
    <property type="entry name" value="Malonyl-Coenzyme A Acyl Carrier Protein, domain 2"/>
    <property type="match status" value="1"/>
</dbReference>
<evidence type="ECO:0000313" key="5">
    <source>
        <dbReference type="EMBL" id="CAG9559287.1"/>
    </source>
</evidence>
<dbReference type="SUPFAM" id="SSF51735">
    <property type="entry name" value="NAD(P)-binding Rossmann-fold domains"/>
    <property type="match status" value="1"/>
</dbReference>
<dbReference type="InterPro" id="IPR049900">
    <property type="entry name" value="PKS_mFAS_DH"/>
</dbReference>
<dbReference type="InterPro" id="IPR001227">
    <property type="entry name" value="Ac_transferase_dom_sf"/>
</dbReference>
<dbReference type="SUPFAM" id="SSF53901">
    <property type="entry name" value="Thiolase-like"/>
    <property type="match status" value="2"/>
</dbReference>
<dbReference type="Gene3D" id="3.30.70.3290">
    <property type="match status" value="1"/>
</dbReference>
<evidence type="ECO:0000259" key="4">
    <source>
        <dbReference type="PROSITE" id="PS52019"/>
    </source>
</evidence>
<dbReference type="Gene3D" id="3.40.47.10">
    <property type="match status" value="1"/>
</dbReference>
<dbReference type="InterPro" id="IPR013149">
    <property type="entry name" value="ADH-like_C"/>
</dbReference>
<dbReference type="InterPro" id="IPR014030">
    <property type="entry name" value="Ketoacyl_synth_N"/>
</dbReference>
<dbReference type="Pfam" id="PF00107">
    <property type="entry name" value="ADH_zinc_N"/>
    <property type="match status" value="1"/>
</dbReference>
<dbReference type="Gene3D" id="3.40.50.1820">
    <property type="entry name" value="alpha/beta hydrolase"/>
    <property type="match status" value="1"/>
</dbReference>
<evidence type="ECO:0000256" key="1">
    <source>
        <dbReference type="ARBA" id="ARBA00023268"/>
    </source>
</evidence>
<dbReference type="InterPro" id="IPR014031">
    <property type="entry name" value="Ketoacyl_synth_C"/>
</dbReference>
<feature type="domain" description="PKS/mFAS DH" evidence="4">
    <location>
        <begin position="870"/>
        <end position="1148"/>
    </location>
</feature>
<dbReference type="Gene3D" id="3.10.129.110">
    <property type="entry name" value="Polyketide synthase dehydratase"/>
    <property type="match status" value="1"/>
</dbReference>
<dbReference type="Pfam" id="PF00109">
    <property type="entry name" value="ketoacyl-synt"/>
    <property type="match status" value="1"/>
</dbReference>
<dbReference type="PANTHER" id="PTHR43775">
    <property type="entry name" value="FATTY ACID SYNTHASE"/>
    <property type="match status" value="1"/>
</dbReference>